<feature type="transmembrane region" description="Helical" evidence="6">
    <location>
        <begin position="144"/>
        <end position="163"/>
    </location>
</feature>
<dbReference type="PANTHER" id="PTHR32322:SF2">
    <property type="entry name" value="EAMA DOMAIN-CONTAINING PROTEIN"/>
    <property type="match status" value="1"/>
</dbReference>
<reference evidence="8" key="1">
    <citation type="journal article" date="2020" name="Microorganisms">
        <title>Reliable Identification of Environmental Pseudomonas Isolates Using the rpoD Gene.</title>
        <authorList>
            <consortium name="The Broad Institute Genome Sequencing Platform"/>
            <person name="Girard L."/>
            <person name="Lood C."/>
            <person name="Rokni-Zadeh H."/>
            <person name="van Noort V."/>
            <person name="Lavigne R."/>
            <person name="De Mot R."/>
        </authorList>
    </citation>
    <scope>NUCLEOTIDE SEQUENCE [LARGE SCALE GENOMIC DNA]</scope>
    <source>
        <strain evidence="8">SWRI145</strain>
    </source>
</reference>
<proteinExistence type="inferred from homology"/>
<dbReference type="PANTHER" id="PTHR32322">
    <property type="entry name" value="INNER MEMBRANE TRANSPORTER"/>
    <property type="match status" value="1"/>
</dbReference>
<evidence type="ECO:0000256" key="1">
    <source>
        <dbReference type="ARBA" id="ARBA00004141"/>
    </source>
</evidence>
<dbReference type="InterPro" id="IPR037185">
    <property type="entry name" value="EmrE-like"/>
</dbReference>
<feature type="transmembrane region" description="Helical" evidence="6">
    <location>
        <begin position="6"/>
        <end position="23"/>
    </location>
</feature>
<protein>
    <submittedName>
        <fullName evidence="8">EamA family transporter</fullName>
    </submittedName>
</protein>
<comment type="similarity">
    <text evidence="2">Belongs to the EamA transporter family.</text>
</comment>
<feature type="transmembrane region" description="Helical" evidence="6">
    <location>
        <begin position="169"/>
        <end position="191"/>
    </location>
</feature>
<gene>
    <name evidence="8" type="ORF">HU722_15125</name>
</gene>
<organism evidence="8">
    <name type="scientific">Pseudomonas tritici</name>
    <dbReference type="NCBI Taxonomy" id="2745518"/>
    <lineage>
        <taxon>Bacteria</taxon>
        <taxon>Pseudomonadati</taxon>
        <taxon>Pseudomonadota</taxon>
        <taxon>Gammaproteobacteria</taxon>
        <taxon>Pseudomonadales</taxon>
        <taxon>Pseudomonadaceae</taxon>
        <taxon>Pseudomonas</taxon>
    </lineage>
</organism>
<feature type="domain" description="EamA" evidence="7">
    <location>
        <begin position="144"/>
        <end position="274"/>
    </location>
</feature>
<feature type="transmembrane region" description="Helical" evidence="6">
    <location>
        <begin position="30"/>
        <end position="53"/>
    </location>
</feature>
<keyword evidence="5 6" id="KW-0472">Membrane</keyword>
<feature type="transmembrane region" description="Helical" evidence="6">
    <location>
        <begin position="203"/>
        <end position="226"/>
    </location>
</feature>
<evidence type="ECO:0000256" key="3">
    <source>
        <dbReference type="ARBA" id="ARBA00022692"/>
    </source>
</evidence>
<dbReference type="SUPFAM" id="SSF103481">
    <property type="entry name" value="Multidrug resistance efflux transporter EmrE"/>
    <property type="match status" value="2"/>
</dbReference>
<evidence type="ECO:0000313" key="8">
    <source>
        <dbReference type="EMBL" id="MBC3292849.1"/>
    </source>
</evidence>
<evidence type="ECO:0000256" key="2">
    <source>
        <dbReference type="ARBA" id="ARBA00007362"/>
    </source>
</evidence>
<comment type="subcellular location">
    <subcellularLocation>
        <location evidence="1">Membrane</location>
        <topology evidence="1">Multi-pass membrane protein</topology>
    </subcellularLocation>
</comment>
<keyword evidence="3 6" id="KW-0812">Transmembrane</keyword>
<evidence type="ECO:0000256" key="5">
    <source>
        <dbReference type="ARBA" id="ARBA00023136"/>
    </source>
</evidence>
<comment type="caution">
    <text evidence="8">The sequence shown here is derived from an EMBL/GenBank/DDBJ whole genome shotgun (WGS) entry which is preliminary data.</text>
</comment>
<dbReference type="InterPro" id="IPR050638">
    <property type="entry name" value="AA-Vitamin_Transporters"/>
</dbReference>
<sequence>MPSHIVFLTLFAALLHASWNTLLRGATDRLWAMTIMCIAIAVTSAVIALFAPLPSSASWKYMFVSALLHVGYNLCLIRSYQSGDLGQSYPIARGCSPLLVACAAALFAGEKIQLNTLGGITMVSCGILMLAMKGYRLAMPDLKYALATGVFIAAYSVVDGIGVRLSGNALSYTVWMSTLWGGLMPALYIALRDRRSLLRWRPGLPRAAIGGLVSLLAYGIIIYAMVRAPMGTVSALRETSVLFAAVLGYLFLGESLTLRKTLACIVIATGTLIIG</sequence>
<dbReference type="EMBL" id="JABWQF010000008">
    <property type="protein sequence ID" value="MBC3292849.1"/>
    <property type="molecule type" value="Genomic_DNA"/>
</dbReference>
<evidence type="ECO:0000259" key="7">
    <source>
        <dbReference type="Pfam" id="PF00892"/>
    </source>
</evidence>
<evidence type="ECO:0000256" key="6">
    <source>
        <dbReference type="SAM" id="Phobius"/>
    </source>
</evidence>
<feature type="domain" description="EamA" evidence="7">
    <location>
        <begin position="6"/>
        <end position="131"/>
    </location>
</feature>
<dbReference type="Gene3D" id="1.10.3730.20">
    <property type="match status" value="2"/>
</dbReference>
<feature type="transmembrane region" description="Helical" evidence="6">
    <location>
        <begin position="232"/>
        <end position="252"/>
    </location>
</feature>
<dbReference type="Pfam" id="PF00892">
    <property type="entry name" value="EamA"/>
    <property type="match status" value="2"/>
</dbReference>
<dbReference type="GO" id="GO:0016020">
    <property type="term" value="C:membrane"/>
    <property type="evidence" value="ECO:0007669"/>
    <property type="project" value="UniProtKB-SubCell"/>
</dbReference>
<accession>A0A8I0CX30</accession>
<evidence type="ECO:0000256" key="4">
    <source>
        <dbReference type="ARBA" id="ARBA00022989"/>
    </source>
</evidence>
<feature type="transmembrane region" description="Helical" evidence="6">
    <location>
        <begin position="114"/>
        <end position="132"/>
    </location>
</feature>
<dbReference type="InterPro" id="IPR000620">
    <property type="entry name" value="EamA_dom"/>
</dbReference>
<keyword evidence="4 6" id="KW-1133">Transmembrane helix</keyword>
<name>A0A8I0CX30_9PSED</name>
<dbReference type="AlphaFoldDB" id="A0A8I0CX30"/>